<sequence length="154" mass="17197">MTIFVVVSLLVEQSIHHLSNWLQKTNRKPLFEAVEKMKEELMLLGFISLILTTTSGVISNIYIPTLFYESVFSPCTKSEAQDVTKNNVSSRAIAPLHLHHGNHTCILQLPNNVAGNCEGYILFCNCSCSYLVGRKISKVSRKKLCTVLVSPKSQ</sequence>
<gene>
    <name evidence="1" type="ORF">LOK49_LG11G00921</name>
</gene>
<dbReference type="EMBL" id="CM045769">
    <property type="protein sequence ID" value="KAI7994590.1"/>
    <property type="molecule type" value="Genomic_DNA"/>
</dbReference>
<keyword evidence="2" id="KW-1185">Reference proteome</keyword>
<protein>
    <submittedName>
        <fullName evidence="1">MLO-like protein 11</fullName>
    </submittedName>
</protein>
<reference evidence="1 2" key="1">
    <citation type="journal article" date="2022" name="Plant J.">
        <title>Chromosome-level genome of Camellia lanceoleosa provides a valuable resource for understanding genome evolution and self-incompatibility.</title>
        <authorList>
            <person name="Gong W."/>
            <person name="Xiao S."/>
            <person name="Wang L."/>
            <person name="Liao Z."/>
            <person name="Chang Y."/>
            <person name="Mo W."/>
            <person name="Hu G."/>
            <person name="Li W."/>
            <person name="Zhao G."/>
            <person name="Zhu H."/>
            <person name="Hu X."/>
            <person name="Ji K."/>
            <person name="Xiang X."/>
            <person name="Song Q."/>
            <person name="Yuan D."/>
            <person name="Jin S."/>
            <person name="Zhang L."/>
        </authorList>
    </citation>
    <scope>NUCLEOTIDE SEQUENCE [LARGE SCALE GENOMIC DNA]</scope>
    <source>
        <strain evidence="1">SQ_2022a</strain>
    </source>
</reference>
<organism evidence="1 2">
    <name type="scientific">Camellia lanceoleosa</name>
    <dbReference type="NCBI Taxonomy" id="1840588"/>
    <lineage>
        <taxon>Eukaryota</taxon>
        <taxon>Viridiplantae</taxon>
        <taxon>Streptophyta</taxon>
        <taxon>Embryophyta</taxon>
        <taxon>Tracheophyta</taxon>
        <taxon>Spermatophyta</taxon>
        <taxon>Magnoliopsida</taxon>
        <taxon>eudicotyledons</taxon>
        <taxon>Gunneridae</taxon>
        <taxon>Pentapetalae</taxon>
        <taxon>asterids</taxon>
        <taxon>Ericales</taxon>
        <taxon>Theaceae</taxon>
        <taxon>Camellia</taxon>
    </lineage>
</organism>
<comment type="caution">
    <text evidence="1">The sequence shown here is derived from an EMBL/GenBank/DDBJ whole genome shotgun (WGS) entry which is preliminary data.</text>
</comment>
<name>A0ACC0G102_9ERIC</name>
<evidence type="ECO:0000313" key="1">
    <source>
        <dbReference type="EMBL" id="KAI7994590.1"/>
    </source>
</evidence>
<proteinExistence type="predicted"/>
<evidence type="ECO:0000313" key="2">
    <source>
        <dbReference type="Proteomes" id="UP001060215"/>
    </source>
</evidence>
<dbReference type="Proteomes" id="UP001060215">
    <property type="component" value="Chromosome 12"/>
</dbReference>
<accession>A0ACC0G102</accession>